<reference evidence="2 3" key="1">
    <citation type="submission" date="2021-12" db="EMBL/GenBank/DDBJ databases">
        <title>Discovery of the Pendulisporaceae a myxobacterial family with distinct sporulation behavior and unique specialized metabolism.</title>
        <authorList>
            <person name="Garcia R."/>
            <person name="Popoff A."/>
            <person name="Bader C.D."/>
            <person name="Loehr J."/>
            <person name="Walesch S."/>
            <person name="Walt C."/>
            <person name="Boldt J."/>
            <person name="Bunk B."/>
            <person name="Haeckl F.J.F.P.J."/>
            <person name="Gunesch A.P."/>
            <person name="Birkelbach J."/>
            <person name="Nuebel U."/>
            <person name="Pietschmann T."/>
            <person name="Bach T."/>
            <person name="Mueller R."/>
        </authorList>
    </citation>
    <scope>NUCLEOTIDE SEQUENCE [LARGE SCALE GENOMIC DNA]</scope>
    <source>
        <strain evidence="2 3">MSr12523</strain>
    </source>
</reference>
<dbReference type="Pfam" id="PF08241">
    <property type="entry name" value="Methyltransf_11"/>
    <property type="match status" value="1"/>
</dbReference>
<dbReference type="SUPFAM" id="SSF53335">
    <property type="entry name" value="S-adenosyl-L-methionine-dependent methyltransferases"/>
    <property type="match status" value="1"/>
</dbReference>
<proteinExistence type="predicted"/>
<dbReference type="PANTHER" id="PTHR43591:SF24">
    <property type="entry name" value="2-METHOXY-6-POLYPRENYL-1,4-BENZOQUINOL METHYLASE, MITOCHONDRIAL"/>
    <property type="match status" value="1"/>
</dbReference>
<name>A0ABZ2K1Z0_9BACT</name>
<evidence type="ECO:0000313" key="3">
    <source>
        <dbReference type="Proteomes" id="UP001379533"/>
    </source>
</evidence>
<dbReference type="InterPro" id="IPR013216">
    <property type="entry name" value="Methyltransf_11"/>
</dbReference>
<accession>A0ABZ2K1Z0</accession>
<feature type="domain" description="Methyltransferase type 11" evidence="1">
    <location>
        <begin position="45"/>
        <end position="140"/>
    </location>
</feature>
<keyword evidence="2" id="KW-0808">Transferase</keyword>
<dbReference type="Gene3D" id="3.40.50.150">
    <property type="entry name" value="Vaccinia Virus protein VP39"/>
    <property type="match status" value="1"/>
</dbReference>
<gene>
    <name evidence="2" type="ORF">LZC95_33570</name>
</gene>
<sequence length="265" mass="29288">MDPIAQLKETAKQAWASFAPTEMFSGSTAPRLVKFAQVTPGARVLDVACGTGVVGLTAARLGAKVTGLDLSPPLLERAKENASIMGLEIEWHQGDVEALPFEDASFDVVLSQFGHMFAPRPKVAIQEMLRVLRRGGTIAFSTWPPDVFVGKMFALTARYLPPPPPGVSPSWEWGDSNIVRERLGTAVTDLCFDRDAMRVPILSPQHVRQFMERIAGPVIKLVEMLQTSDPPKLAAFRRELDELASIYFQDNWVRQDFLVTRAIKA</sequence>
<dbReference type="CDD" id="cd02440">
    <property type="entry name" value="AdoMet_MTases"/>
    <property type="match status" value="1"/>
</dbReference>
<dbReference type="RefSeq" id="WP_394841993.1">
    <property type="nucleotide sequence ID" value="NZ_CP089982.1"/>
</dbReference>
<evidence type="ECO:0000313" key="2">
    <source>
        <dbReference type="EMBL" id="WXA91373.1"/>
    </source>
</evidence>
<dbReference type="EMBL" id="CP089982">
    <property type="protein sequence ID" value="WXA91373.1"/>
    <property type="molecule type" value="Genomic_DNA"/>
</dbReference>
<dbReference type="GO" id="GO:0008168">
    <property type="term" value="F:methyltransferase activity"/>
    <property type="evidence" value="ECO:0007669"/>
    <property type="project" value="UniProtKB-KW"/>
</dbReference>
<evidence type="ECO:0000259" key="1">
    <source>
        <dbReference type="Pfam" id="PF08241"/>
    </source>
</evidence>
<keyword evidence="2" id="KW-0489">Methyltransferase</keyword>
<keyword evidence="3" id="KW-1185">Reference proteome</keyword>
<organism evidence="2 3">
    <name type="scientific">Pendulispora brunnea</name>
    <dbReference type="NCBI Taxonomy" id="2905690"/>
    <lineage>
        <taxon>Bacteria</taxon>
        <taxon>Pseudomonadati</taxon>
        <taxon>Myxococcota</taxon>
        <taxon>Myxococcia</taxon>
        <taxon>Myxococcales</taxon>
        <taxon>Sorangiineae</taxon>
        <taxon>Pendulisporaceae</taxon>
        <taxon>Pendulispora</taxon>
    </lineage>
</organism>
<dbReference type="InterPro" id="IPR029063">
    <property type="entry name" value="SAM-dependent_MTases_sf"/>
</dbReference>
<protein>
    <submittedName>
        <fullName evidence="2">Class I SAM-dependent methyltransferase</fullName>
    </submittedName>
</protein>
<dbReference type="GO" id="GO:0032259">
    <property type="term" value="P:methylation"/>
    <property type="evidence" value="ECO:0007669"/>
    <property type="project" value="UniProtKB-KW"/>
</dbReference>
<dbReference type="PANTHER" id="PTHR43591">
    <property type="entry name" value="METHYLTRANSFERASE"/>
    <property type="match status" value="1"/>
</dbReference>
<dbReference type="Proteomes" id="UP001379533">
    <property type="component" value="Chromosome"/>
</dbReference>